<organism evidence="9 10">
    <name type="scientific">Rhizobium tubonense</name>
    <dbReference type="NCBI Taxonomy" id="484088"/>
    <lineage>
        <taxon>Bacteria</taxon>
        <taxon>Pseudomonadati</taxon>
        <taxon>Pseudomonadota</taxon>
        <taxon>Alphaproteobacteria</taxon>
        <taxon>Hyphomicrobiales</taxon>
        <taxon>Rhizobiaceae</taxon>
        <taxon>Rhizobium/Agrobacterium group</taxon>
        <taxon>Rhizobium</taxon>
    </lineage>
</organism>
<feature type="transmembrane region" description="Helical" evidence="7">
    <location>
        <begin position="85"/>
        <end position="103"/>
    </location>
</feature>
<evidence type="ECO:0000313" key="10">
    <source>
        <dbReference type="Proteomes" id="UP000248925"/>
    </source>
</evidence>
<evidence type="ECO:0000256" key="6">
    <source>
        <dbReference type="ARBA" id="ARBA00023136"/>
    </source>
</evidence>
<keyword evidence="4" id="KW-0378">Hydrolase</keyword>
<keyword evidence="2" id="KW-1003">Cell membrane</keyword>
<evidence type="ECO:0000256" key="4">
    <source>
        <dbReference type="ARBA" id="ARBA00022801"/>
    </source>
</evidence>
<dbReference type="Proteomes" id="UP000248925">
    <property type="component" value="Unassembled WGS sequence"/>
</dbReference>
<dbReference type="RefSeq" id="WP_111163132.1">
    <property type="nucleotide sequence ID" value="NZ_PCDP01000059.1"/>
</dbReference>
<dbReference type="Pfam" id="PF01569">
    <property type="entry name" value="PAP2"/>
    <property type="match status" value="1"/>
</dbReference>
<gene>
    <name evidence="9" type="ORF">CPY51_26140</name>
</gene>
<keyword evidence="6 7" id="KW-0472">Membrane</keyword>
<keyword evidence="5 7" id="KW-1133">Transmembrane helix</keyword>
<dbReference type="GO" id="GO:0016787">
    <property type="term" value="F:hydrolase activity"/>
    <property type="evidence" value="ECO:0007669"/>
    <property type="project" value="UniProtKB-KW"/>
</dbReference>
<dbReference type="Gene3D" id="1.20.144.10">
    <property type="entry name" value="Phosphatidic acid phosphatase type 2/haloperoxidase"/>
    <property type="match status" value="1"/>
</dbReference>
<dbReference type="AlphaFoldDB" id="A0A2W4C8L3"/>
<dbReference type="GO" id="GO:0005886">
    <property type="term" value="C:plasma membrane"/>
    <property type="evidence" value="ECO:0007669"/>
    <property type="project" value="UniProtKB-SubCell"/>
</dbReference>
<dbReference type="EMBL" id="PCDP01000059">
    <property type="protein sequence ID" value="PZM09752.1"/>
    <property type="molecule type" value="Genomic_DNA"/>
</dbReference>
<feature type="transmembrane region" description="Helical" evidence="7">
    <location>
        <begin position="195"/>
        <end position="215"/>
    </location>
</feature>
<dbReference type="SMART" id="SM00014">
    <property type="entry name" value="acidPPc"/>
    <property type="match status" value="1"/>
</dbReference>
<feature type="transmembrane region" description="Helical" evidence="7">
    <location>
        <begin position="166"/>
        <end position="188"/>
    </location>
</feature>
<protein>
    <submittedName>
        <fullName evidence="9">Phosphatidic acid phosphatase</fullName>
    </submittedName>
</protein>
<proteinExistence type="predicted"/>
<evidence type="ECO:0000256" key="1">
    <source>
        <dbReference type="ARBA" id="ARBA00004651"/>
    </source>
</evidence>
<comment type="subcellular location">
    <subcellularLocation>
        <location evidence="1">Cell membrane</location>
        <topology evidence="1">Multi-pass membrane protein</topology>
    </subcellularLocation>
</comment>
<dbReference type="PANTHER" id="PTHR14969">
    <property type="entry name" value="SPHINGOSINE-1-PHOSPHATE PHOSPHOHYDROLASE"/>
    <property type="match status" value="1"/>
</dbReference>
<keyword evidence="3 7" id="KW-0812">Transmembrane</keyword>
<name>A0A2W4C8L3_9HYPH</name>
<dbReference type="InterPro" id="IPR036938">
    <property type="entry name" value="PAP2/HPO_sf"/>
</dbReference>
<dbReference type="PANTHER" id="PTHR14969:SF62">
    <property type="entry name" value="DECAPRENYLPHOSPHORYL-5-PHOSPHORIBOSE PHOSPHATASE RV3807C-RELATED"/>
    <property type="match status" value="1"/>
</dbReference>
<keyword evidence="10" id="KW-1185">Reference proteome</keyword>
<evidence type="ECO:0000259" key="8">
    <source>
        <dbReference type="SMART" id="SM00014"/>
    </source>
</evidence>
<dbReference type="InterPro" id="IPR000326">
    <property type="entry name" value="PAP2/HPO"/>
</dbReference>
<reference evidence="9 10" key="1">
    <citation type="journal article" date="2018" name="Sci. Rep.">
        <title>Rhizobium tumorigenes sp. nov., a novel plant tumorigenic bacterium isolated from cane gall tumors on thornless blackberry.</title>
        <authorList>
            <person name="Kuzmanovi N."/>
            <person name="Smalla K."/>
            <person name="Gronow S."/>
            <person name="PuBawska J."/>
        </authorList>
    </citation>
    <scope>NUCLEOTIDE SEQUENCE [LARGE SCALE GENOMIC DNA]</scope>
    <source>
        <strain evidence="9 10">CCBAU 85046</strain>
    </source>
</reference>
<dbReference type="OrthoDB" id="9780507at2"/>
<feature type="transmembrane region" description="Helical" evidence="7">
    <location>
        <begin position="221"/>
        <end position="246"/>
    </location>
</feature>
<feature type="transmembrane region" description="Helical" evidence="7">
    <location>
        <begin position="39"/>
        <end position="65"/>
    </location>
</feature>
<comment type="caution">
    <text evidence="9">The sequence shown here is derived from an EMBL/GenBank/DDBJ whole genome shotgun (WGS) entry which is preliminary data.</text>
</comment>
<evidence type="ECO:0000256" key="5">
    <source>
        <dbReference type="ARBA" id="ARBA00022989"/>
    </source>
</evidence>
<feature type="transmembrane region" description="Helical" evidence="7">
    <location>
        <begin position="115"/>
        <end position="139"/>
    </location>
</feature>
<sequence>MNDDSIRPAAPPIVGRQSLWGRLSRRYAARRSLHVRIPWVGYAFTSINIVAIAFFVFDAPLGAAAKGLPARLVRFAGEVTDVGRLVSILVAVCAVLIVGLLLTRRLSKLQRRFRVAYFIRATVYVAISVISASIAVHILKYAIGRARPPLFDAVGIFHLEPFNGDFLYQSFPSAHATHIGAFFAALALLFPRFRLVFAGLGLWLGVTRIIVGVHYPSDVAAGLALGVWFAFATAFIFSRFGLLFSLAHNGTPTPRRTLANS</sequence>
<dbReference type="SUPFAM" id="SSF48317">
    <property type="entry name" value="Acid phosphatase/Vanadium-dependent haloperoxidase"/>
    <property type="match status" value="1"/>
</dbReference>
<evidence type="ECO:0000256" key="7">
    <source>
        <dbReference type="SAM" id="Phobius"/>
    </source>
</evidence>
<evidence type="ECO:0000313" key="9">
    <source>
        <dbReference type="EMBL" id="PZM09752.1"/>
    </source>
</evidence>
<evidence type="ECO:0000256" key="3">
    <source>
        <dbReference type="ARBA" id="ARBA00022692"/>
    </source>
</evidence>
<feature type="domain" description="Phosphatidic acid phosphatase type 2/haloperoxidase" evidence="8">
    <location>
        <begin position="122"/>
        <end position="234"/>
    </location>
</feature>
<accession>A0A2W4C8L3</accession>
<evidence type="ECO:0000256" key="2">
    <source>
        <dbReference type="ARBA" id="ARBA00022475"/>
    </source>
</evidence>